<organism evidence="4">
    <name type="scientific">Culicoides sonorensis</name>
    <name type="common">Biting midge</name>
    <dbReference type="NCBI Taxonomy" id="179676"/>
    <lineage>
        <taxon>Eukaryota</taxon>
        <taxon>Metazoa</taxon>
        <taxon>Ecdysozoa</taxon>
        <taxon>Arthropoda</taxon>
        <taxon>Hexapoda</taxon>
        <taxon>Insecta</taxon>
        <taxon>Pterygota</taxon>
        <taxon>Neoptera</taxon>
        <taxon>Endopterygota</taxon>
        <taxon>Diptera</taxon>
        <taxon>Nematocera</taxon>
        <taxon>Chironomoidea</taxon>
        <taxon>Ceratopogonidae</taxon>
        <taxon>Ceratopogoninae</taxon>
        <taxon>Culicoides</taxon>
        <taxon>Monoculicoides</taxon>
    </lineage>
</organism>
<dbReference type="PANTHER" id="PTHR46555">
    <property type="entry name" value="UBIQUITIN-LIKE PROTEIN 4A"/>
    <property type="match status" value="1"/>
</dbReference>
<gene>
    <name evidence="4" type="primary">CSON007890</name>
</gene>
<dbReference type="GO" id="GO:0051087">
    <property type="term" value="F:protein-folding chaperone binding"/>
    <property type="evidence" value="ECO:0007669"/>
    <property type="project" value="TreeGrafter"/>
</dbReference>
<dbReference type="GO" id="GO:0071816">
    <property type="term" value="P:tail-anchored membrane protein insertion into ER membrane"/>
    <property type="evidence" value="ECO:0007669"/>
    <property type="project" value="TreeGrafter"/>
</dbReference>
<evidence type="ECO:0000313" key="5">
    <source>
        <dbReference type="EMBL" id="SSX34387.1"/>
    </source>
</evidence>
<dbReference type="EMBL" id="UFQT01002978">
    <property type="protein sequence ID" value="SSX34387.1"/>
    <property type="molecule type" value="Genomic_DNA"/>
</dbReference>
<dbReference type="InterPro" id="IPR029071">
    <property type="entry name" value="Ubiquitin-like_domsf"/>
</dbReference>
<dbReference type="InterPro" id="IPR047154">
    <property type="entry name" value="UBL4A-like"/>
</dbReference>
<evidence type="ECO:0000256" key="1">
    <source>
        <dbReference type="ARBA" id="ARBA00004514"/>
    </source>
</evidence>
<name>A0A336LE24_CULSO</name>
<accession>A0A336LE24</accession>
<dbReference type="EMBL" id="UFQS01002978">
    <property type="protein sequence ID" value="SSX15001.1"/>
    <property type="molecule type" value="Genomic_DNA"/>
</dbReference>
<dbReference type="GO" id="GO:0006620">
    <property type="term" value="P:post-translational protein targeting to endoplasmic reticulum membrane"/>
    <property type="evidence" value="ECO:0007669"/>
    <property type="project" value="InterPro"/>
</dbReference>
<proteinExistence type="predicted"/>
<dbReference type="PANTHER" id="PTHR46555:SF1">
    <property type="entry name" value="UBIQUITIN-LIKE PROTEIN 4A"/>
    <property type="match status" value="1"/>
</dbReference>
<feature type="domain" description="Ubiquitin-like" evidence="3">
    <location>
        <begin position="1"/>
        <end position="77"/>
    </location>
</feature>
<dbReference type="SMART" id="SM00213">
    <property type="entry name" value="UBQ"/>
    <property type="match status" value="1"/>
</dbReference>
<dbReference type="Pfam" id="PF00240">
    <property type="entry name" value="ubiquitin"/>
    <property type="match status" value="1"/>
</dbReference>
<dbReference type="VEuPathDB" id="VectorBase:CSON007890"/>
<dbReference type="PROSITE" id="PS50053">
    <property type="entry name" value="UBIQUITIN_2"/>
    <property type="match status" value="1"/>
</dbReference>
<reference evidence="5" key="2">
    <citation type="submission" date="2018-07" db="EMBL/GenBank/DDBJ databases">
        <authorList>
            <person name="Quirk P.G."/>
            <person name="Krulwich T.A."/>
        </authorList>
    </citation>
    <scope>NUCLEOTIDE SEQUENCE</scope>
</reference>
<comment type="subcellular location">
    <subcellularLocation>
        <location evidence="1">Cytoplasm</location>
        <location evidence="1">Cytosol</location>
    </subcellularLocation>
</comment>
<dbReference type="InterPro" id="IPR000626">
    <property type="entry name" value="Ubiquitin-like_dom"/>
</dbReference>
<sequence length="128" mass="15060">MRLTIKVLQGSEFEIQIPETASILDIKKEIAKVTPSYPIEYQKLLSSGRTLLDEKNLEFYKIKDLSKLMLVIKKPEPINEILMRNLKKYYSEEVADKIVKEFLKDYDEKMKQMSLDDMERLVTSILVK</sequence>
<evidence type="ECO:0000259" key="3">
    <source>
        <dbReference type="PROSITE" id="PS50053"/>
    </source>
</evidence>
<dbReference type="Gene3D" id="3.10.20.90">
    <property type="entry name" value="Phosphatidylinositol 3-kinase Catalytic Subunit, Chain A, domain 1"/>
    <property type="match status" value="1"/>
</dbReference>
<evidence type="ECO:0000256" key="2">
    <source>
        <dbReference type="ARBA" id="ARBA00022490"/>
    </source>
</evidence>
<protein>
    <submittedName>
        <fullName evidence="4">CSON007890 protein</fullName>
    </submittedName>
</protein>
<dbReference type="SUPFAM" id="SSF54236">
    <property type="entry name" value="Ubiquitin-like"/>
    <property type="match status" value="1"/>
</dbReference>
<evidence type="ECO:0000313" key="4">
    <source>
        <dbReference type="EMBL" id="SSX15001.1"/>
    </source>
</evidence>
<dbReference type="GO" id="GO:0071818">
    <property type="term" value="C:BAT3 complex"/>
    <property type="evidence" value="ECO:0007669"/>
    <property type="project" value="TreeGrafter"/>
</dbReference>
<dbReference type="OMA" id="SMDTSYM"/>
<keyword evidence="2" id="KW-0963">Cytoplasm</keyword>
<reference evidence="4" key="1">
    <citation type="submission" date="2018-04" db="EMBL/GenBank/DDBJ databases">
        <authorList>
            <person name="Go L.Y."/>
            <person name="Mitchell J.A."/>
        </authorList>
    </citation>
    <scope>NUCLEOTIDE SEQUENCE</scope>
    <source>
        <tissue evidence="4">Whole organism</tissue>
    </source>
</reference>
<dbReference type="AlphaFoldDB" id="A0A336LE24"/>